<reference evidence="2" key="1">
    <citation type="submission" date="2019-09" db="EMBL/GenBank/DDBJ databases">
        <authorList>
            <person name="Zhang L."/>
        </authorList>
    </citation>
    <scope>NUCLEOTIDE SEQUENCE</scope>
</reference>
<protein>
    <submittedName>
        <fullName evidence="2">Uncharacterized protein</fullName>
    </submittedName>
</protein>
<feature type="compositionally biased region" description="Polar residues" evidence="1">
    <location>
        <begin position="52"/>
        <end position="69"/>
    </location>
</feature>
<dbReference type="Gramene" id="NC4G0270310.1">
    <property type="protein sequence ID" value="NC4G0270310.1:cds"/>
    <property type="gene ID" value="NC4G0270310"/>
</dbReference>
<dbReference type="AlphaFoldDB" id="A0A5K1C4W3"/>
<dbReference type="PANTHER" id="PTHR35485:SF4">
    <property type="entry name" value="EXPRESSED PROTEIN"/>
    <property type="match status" value="1"/>
</dbReference>
<organism evidence="2">
    <name type="scientific">Nymphaea colorata</name>
    <name type="common">pocket water lily</name>
    <dbReference type="NCBI Taxonomy" id="210225"/>
    <lineage>
        <taxon>Eukaryota</taxon>
        <taxon>Viridiplantae</taxon>
        <taxon>Streptophyta</taxon>
        <taxon>Embryophyta</taxon>
        <taxon>Tracheophyta</taxon>
        <taxon>Spermatophyta</taxon>
        <taxon>Magnoliopsida</taxon>
        <taxon>Nymphaeales</taxon>
        <taxon>Nymphaeaceae</taxon>
        <taxon>Nymphaea</taxon>
    </lineage>
</organism>
<sequence length="147" mass="16948">MEMEGLVPFIYRKIKRHNVRRKYHCLSDGSKHFGDQSNHNPLYQSHYAHDQGFSSTATPQPEKPTSGNYYGNHHRRHNSAFPDLELGHRDSRFSGRNFSPDMRLAPVRQGSIKRFLCIAPLTSVAPIPSPLRRRSRWEGGCFSIPNF</sequence>
<evidence type="ECO:0000256" key="1">
    <source>
        <dbReference type="SAM" id="MobiDB-lite"/>
    </source>
</evidence>
<name>A0A5K1C4W3_9MAGN</name>
<dbReference type="EMBL" id="LR721782">
    <property type="protein sequence ID" value="VVW21565.1"/>
    <property type="molecule type" value="Genomic_DNA"/>
</dbReference>
<gene>
    <name evidence="2" type="ORF">NYM_LOCUS18656</name>
</gene>
<proteinExistence type="predicted"/>
<accession>A0A5K1C4W3</accession>
<feature type="region of interest" description="Disordered" evidence="1">
    <location>
        <begin position="51"/>
        <end position="86"/>
    </location>
</feature>
<dbReference type="PANTHER" id="PTHR35485">
    <property type="entry name" value="OS01G0888900 PROTEIN"/>
    <property type="match status" value="1"/>
</dbReference>
<evidence type="ECO:0000313" key="2">
    <source>
        <dbReference type="EMBL" id="VVW21565.1"/>
    </source>
</evidence>